<name>A0A9Q5I4S8_SANBA</name>
<reference evidence="7" key="1">
    <citation type="submission" date="2016-06" db="EMBL/GenBank/DDBJ databases">
        <title>Draft Genome sequence of the fungus Inonotus baumii.</title>
        <authorList>
            <person name="Zhu H."/>
            <person name="Lin W."/>
        </authorList>
    </citation>
    <scope>NUCLEOTIDE SEQUENCE</scope>
    <source>
        <strain evidence="7">821</strain>
    </source>
</reference>
<dbReference type="PANTHER" id="PTHR48014:SF21">
    <property type="entry name" value="SERINE_THREONINE-PROTEIN KINASE FRAY2"/>
    <property type="match status" value="1"/>
</dbReference>
<keyword evidence="7" id="KW-0808">Transferase</keyword>
<feature type="compositionally biased region" description="Polar residues" evidence="5">
    <location>
        <begin position="609"/>
        <end position="619"/>
    </location>
</feature>
<dbReference type="PROSITE" id="PS00107">
    <property type="entry name" value="PROTEIN_KINASE_ATP"/>
    <property type="match status" value="1"/>
</dbReference>
<feature type="compositionally biased region" description="Basic and acidic residues" evidence="5">
    <location>
        <begin position="714"/>
        <end position="732"/>
    </location>
</feature>
<feature type="compositionally biased region" description="Acidic residues" evidence="5">
    <location>
        <begin position="501"/>
        <end position="514"/>
    </location>
</feature>
<dbReference type="InterPro" id="IPR017441">
    <property type="entry name" value="Protein_kinase_ATP_BS"/>
</dbReference>
<evidence type="ECO:0000256" key="1">
    <source>
        <dbReference type="ARBA" id="ARBA00008874"/>
    </source>
</evidence>
<feature type="region of interest" description="Disordered" evidence="5">
    <location>
        <begin position="433"/>
        <end position="467"/>
    </location>
</feature>
<feature type="compositionally biased region" description="Polar residues" evidence="5">
    <location>
        <begin position="652"/>
        <end position="665"/>
    </location>
</feature>
<comment type="similarity">
    <text evidence="1">Belongs to the protein kinase superfamily. STE Ser/Thr protein kinase family. STE20 subfamily.</text>
</comment>
<evidence type="ECO:0000256" key="2">
    <source>
        <dbReference type="ARBA" id="ARBA00022741"/>
    </source>
</evidence>
<dbReference type="InterPro" id="IPR000719">
    <property type="entry name" value="Prot_kinase_dom"/>
</dbReference>
<keyword evidence="7" id="KW-0418">Kinase</keyword>
<feature type="compositionally biased region" description="Polar residues" evidence="5">
    <location>
        <begin position="582"/>
        <end position="601"/>
    </location>
</feature>
<dbReference type="OrthoDB" id="248923at2759"/>
<organism evidence="7 8">
    <name type="scientific">Sanghuangporus baumii</name>
    <name type="common">Phellinus baumii</name>
    <dbReference type="NCBI Taxonomy" id="108892"/>
    <lineage>
        <taxon>Eukaryota</taxon>
        <taxon>Fungi</taxon>
        <taxon>Dikarya</taxon>
        <taxon>Basidiomycota</taxon>
        <taxon>Agaricomycotina</taxon>
        <taxon>Agaricomycetes</taxon>
        <taxon>Hymenochaetales</taxon>
        <taxon>Hymenochaetaceae</taxon>
        <taxon>Sanghuangporus</taxon>
    </lineage>
</organism>
<sequence length="732" mass="79861">MPSSPAPGSRKFIGAVHDEWRMFSDNPDDYEIGPAIGFGATSIVYTAHYIAKDGSPPYPCAVKVVNLDKLPQQSLHLLHRETQLMSLSKHPNVLRVRGSWMTGHNLYIALRLMNAGSAADVMHYGWPGGMEEEVVKCILKQALEGLNYLHINEFIHRDVKAANLLIDDDGTVLLGDLGVAASLSDEESFSSPSGSGQRMAFVGPSIGDSVRPSGQVPTKVKLGKRKSFVGTPCWMAPELISGKQYDAKADIWSFGITAIELTQGRAPRSREAPARVLLKTCPCWMAPELISGKQYDAKADIWSFGITAIELTQGRAPRSREAPARVLLKTVQDAPPEFSRESGQFKFSKAFKEIVESCLLKDPARRPSAAELLETSFFKSAKRKHYLVNTILKDLPPLIHRQERRAKSTALTGPTRSSISSWDFSINLVHTPDGHSRSQHNSVHPSYFNTVHSHHSQHHHHSHHTTIALPSPTRLRALEENAFADAFGRAKITRRQLASTDYDDEDADADEEHEDNSHSSVESSVFDEEEGGEGSHPTTPEIAASPMKGSSVAPTPLSSSPAVALDVPVQLGNPITPLALNSLAQASPTPRSTPSGTLLSKTKSDDQPESNSRQKNSKLQHPPLSRRRGSSPTSTTADRENMGTLPALKRIASTSGWSSPKVSFNSTQESSKTASKSTKQAPKESRWRKLMRGSGVGERTDESSPSPPPPALLKEGEKRKSALGRILERSGK</sequence>
<dbReference type="GO" id="GO:0005524">
    <property type="term" value="F:ATP binding"/>
    <property type="evidence" value="ECO:0007669"/>
    <property type="project" value="UniProtKB-UniRule"/>
</dbReference>
<dbReference type="PROSITE" id="PS00108">
    <property type="entry name" value="PROTEIN_KINASE_ST"/>
    <property type="match status" value="1"/>
</dbReference>
<protein>
    <submittedName>
        <fullName evidence="7">Kinase-like protein</fullName>
    </submittedName>
</protein>
<evidence type="ECO:0000256" key="3">
    <source>
        <dbReference type="ARBA" id="ARBA00022840"/>
    </source>
</evidence>
<dbReference type="InterPro" id="IPR011009">
    <property type="entry name" value="Kinase-like_dom_sf"/>
</dbReference>
<keyword evidence="2 4" id="KW-0547">Nucleotide-binding</keyword>
<evidence type="ECO:0000256" key="5">
    <source>
        <dbReference type="SAM" id="MobiDB-lite"/>
    </source>
</evidence>
<dbReference type="InterPro" id="IPR008271">
    <property type="entry name" value="Ser/Thr_kinase_AS"/>
</dbReference>
<dbReference type="PROSITE" id="PS50011">
    <property type="entry name" value="PROTEIN_KINASE_DOM"/>
    <property type="match status" value="1"/>
</dbReference>
<dbReference type="SMART" id="SM00220">
    <property type="entry name" value="S_TKc"/>
    <property type="match status" value="1"/>
</dbReference>
<keyword evidence="3 4" id="KW-0067">ATP-binding</keyword>
<dbReference type="Gene3D" id="1.10.510.10">
    <property type="entry name" value="Transferase(Phosphotransferase) domain 1"/>
    <property type="match status" value="2"/>
</dbReference>
<evidence type="ECO:0000313" key="7">
    <source>
        <dbReference type="EMBL" id="OCB91177.1"/>
    </source>
</evidence>
<dbReference type="InterPro" id="IPR047173">
    <property type="entry name" value="STRAD_A/B-like"/>
</dbReference>
<feature type="region of interest" description="Disordered" evidence="5">
    <location>
        <begin position="498"/>
        <end position="560"/>
    </location>
</feature>
<feature type="compositionally biased region" description="Polar residues" evidence="5">
    <location>
        <begin position="439"/>
        <end position="451"/>
    </location>
</feature>
<comment type="caution">
    <text evidence="7">The sequence shown here is derived from an EMBL/GenBank/DDBJ whole genome shotgun (WGS) entry which is preliminary data.</text>
</comment>
<dbReference type="SUPFAM" id="SSF56112">
    <property type="entry name" value="Protein kinase-like (PK-like)"/>
    <property type="match status" value="2"/>
</dbReference>
<evidence type="ECO:0000256" key="4">
    <source>
        <dbReference type="PROSITE-ProRule" id="PRU10141"/>
    </source>
</evidence>
<dbReference type="PANTHER" id="PTHR48014">
    <property type="entry name" value="SERINE/THREONINE-PROTEIN KINASE FRAY2"/>
    <property type="match status" value="1"/>
</dbReference>
<evidence type="ECO:0000259" key="6">
    <source>
        <dbReference type="PROSITE" id="PS50011"/>
    </source>
</evidence>
<dbReference type="GO" id="GO:0043539">
    <property type="term" value="F:protein serine/threonine kinase activator activity"/>
    <property type="evidence" value="ECO:0007669"/>
    <property type="project" value="InterPro"/>
</dbReference>
<dbReference type="Pfam" id="PF00069">
    <property type="entry name" value="Pkinase"/>
    <property type="match status" value="3"/>
</dbReference>
<feature type="domain" description="Protein kinase" evidence="6">
    <location>
        <begin position="30"/>
        <end position="378"/>
    </location>
</feature>
<feature type="compositionally biased region" description="Basic residues" evidence="5">
    <location>
        <begin position="452"/>
        <end position="464"/>
    </location>
</feature>
<proteinExistence type="inferred from homology"/>
<dbReference type="GO" id="GO:0006611">
    <property type="term" value="P:protein export from nucleus"/>
    <property type="evidence" value="ECO:0007669"/>
    <property type="project" value="TreeGrafter"/>
</dbReference>
<dbReference type="EMBL" id="LNZH02000102">
    <property type="protein sequence ID" value="OCB91177.1"/>
    <property type="molecule type" value="Genomic_DNA"/>
</dbReference>
<dbReference type="AlphaFoldDB" id="A0A9Q5I4S8"/>
<feature type="region of interest" description="Disordered" evidence="5">
    <location>
        <begin position="582"/>
        <end position="732"/>
    </location>
</feature>
<feature type="binding site" evidence="4">
    <location>
        <position position="63"/>
    </location>
    <ligand>
        <name>ATP</name>
        <dbReference type="ChEBI" id="CHEBI:30616"/>
    </ligand>
</feature>
<accession>A0A9Q5I4S8</accession>
<feature type="compositionally biased region" description="Low complexity" evidence="5">
    <location>
        <begin position="666"/>
        <end position="680"/>
    </location>
</feature>
<evidence type="ECO:0000313" key="8">
    <source>
        <dbReference type="Proteomes" id="UP000757232"/>
    </source>
</evidence>
<gene>
    <name evidence="7" type="ORF">A7U60_g1585</name>
</gene>
<dbReference type="GO" id="GO:1902554">
    <property type="term" value="C:serine/threonine protein kinase complex"/>
    <property type="evidence" value="ECO:0007669"/>
    <property type="project" value="TreeGrafter"/>
</dbReference>
<dbReference type="GO" id="GO:0004672">
    <property type="term" value="F:protein kinase activity"/>
    <property type="evidence" value="ECO:0007669"/>
    <property type="project" value="InterPro"/>
</dbReference>
<dbReference type="Proteomes" id="UP000757232">
    <property type="component" value="Unassembled WGS sequence"/>
</dbReference>
<dbReference type="Gene3D" id="3.30.200.20">
    <property type="entry name" value="Phosphorylase Kinase, domain 1"/>
    <property type="match status" value="1"/>
</dbReference>
<keyword evidence="8" id="KW-1185">Reference proteome</keyword>